<evidence type="ECO:0000256" key="8">
    <source>
        <dbReference type="ARBA" id="ARBA00023136"/>
    </source>
</evidence>
<keyword evidence="6" id="KW-0256">Endoplasmic reticulum</keyword>
<comment type="similarity">
    <text evidence="3">Belongs to the PIGS family.</text>
</comment>
<dbReference type="STRING" id="1810919.A0A3D8R525"/>
<dbReference type="GO" id="GO:0042765">
    <property type="term" value="C:GPI-anchor transamidase complex"/>
    <property type="evidence" value="ECO:0007669"/>
    <property type="project" value="InterPro"/>
</dbReference>
<feature type="transmembrane region" description="Helical" evidence="11">
    <location>
        <begin position="39"/>
        <end position="56"/>
    </location>
</feature>
<evidence type="ECO:0000256" key="6">
    <source>
        <dbReference type="ARBA" id="ARBA00022824"/>
    </source>
</evidence>
<evidence type="ECO:0000256" key="7">
    <source>
        <dbReference type="ARBA" id="ARBA00022989"/>
    </source>
</evidence>
<evidence type="ECO:0000256" key="1">
    <source>
        <dbReference type="ARBA" id="ARBA00004477"/>
    </source>
</evidence>
<dbReference type="GO" id="GO:0006506">
    <property type="term" value="P:GPI anchor biosynthetic process"/>
    <property type="evidence" value="ECO:0007669"/>
    <property type="project" value="UniProtKB-UniPathway"/>
</dbReference>
<feature type="region of interest" description="Disordered" evidence="10">
    <location>
        <begin position="1"/>
        <end position="29"/>
    </location>
</feature>
<name>A0A3D8R525_9EURO</name>
<sequence>MSAKQEDLGSSQPDMTSKTSASTLPPPEKPNAIQTRFKVVAAFWAVILFLGFPIWWKTTSIYRAELPIQEMLDWAGGKSCRPVFPLEIRIDTPSLPDVEAQQLLRLTQHTLDDLNEFSAHHLRLKLANEEAQQTAVRADTALTVRLQAQDDLPSLRSELHAETTMLDIFYSPSQIPPPSSSNSPLASFIAAELQRLFAEEKAIMAHILSSNAVGNSAPSSNSQAQQISPQLAESITKRLRRSMKYAETYHLAFSLFTPGSAPSSWDIESAVQEYISPVIQELSPISNFTVDTQVQLYASFSPTTPAPEFDETYGVWTLKEENLSAFINAAEWPLNPSIGSGPTINFILYVPAPSQSPLVVKESKATSWIIPQWGGVFILNPPLPTTEDSDKSNLLHLPRDALRAPFLTFSHQLLSLLGTPSTPSSLPFRLQTLIRIRAATLLLSASSTTGSLARLTESLPSIPIPATVASSVATTLSHLSFACENLRNGQFQAALASARVAETEAERSFFEKSMVGQMYFPDEHKVAVYLPLLGPIGVPLILGLLKEVKRVVAGWKARRQGSAS</sequence>
<dbReference type="GO" id="GO:0016255">
    <property type="term" value="P:attachment of GPI anchor to protein"/>
    <property type="evidence" value="ECO:0007669"/>
    <property type="project" value="InterPro"/>
</dbReference>
<keyword evidence="5 11" id="KW-0812">Transmembrane</keyword>
<comment type="subcellular location">
    <subcellularLocation>
        <location evidence="1">Endoplasmic reticulum membrane</location>
        <topology evidence="1">Multi-pass membrane protein</topology>
    </subcellularLocation>
</comment>
<dbReference type="AlphaFoldDB" id="A0A3D8R525"/>
<evidence type="ECO:0000256" key="4">
    <source>
        <dbReference type="ARBA" id="ARBA00022502"/>
    </source>
</evidence>
<dbReference type="Proteomes" id="UP000256690">
    <property type="component" value="Unassembled WGS sequence"/>
</dbReference>
<keyword evidence="8 11" id="KW-0472">Membrane</keyword>
<keyword evidence="13" id="KW-1185">Reference proteome</keyword>
<evidence type="ECO:0000313" key="13">
    <source>
        <dbReference type="Proteomes" id="UP000256690"/>
    </source>
</evidence>
<gene>
    <name evidence="12" type="ORF">DSM5745_08889</name>
</gene>
<keyword evidence="7 11" id="KW-1133">Transmembrane helix</keyword>
<evidence type="ECO:0000256" key="3">
    <source>
        <dbReference type="ARBA" id="ARBA00005316"/>
    </source>
</evidence>
<comment type="caution">
    <text evidence="12">The sequence shown here is derived from an EMBL/GenBank/DDBJ whole genome shotgun (WGS) entry which is preliminary data.</text>
</comment>
<dbReference type="InterPro" id="IPR019540">
    <property type="entry name" value="PtdIno-glycan_biosynth_class_S"/>
</dbReference>
<evidence type="ECO:0000256" key="10">
    <source>
        <dbReference type="SAM" id="MobiDB-lite"/>
    </source>
</evidence>
<feature type="compositionally biased region" description="Polar residues" evidence="10">
    <location>
        <begin position="8"/>
        <end position="23"/>
    </location>
</feature>
<dbReference type="PANTHER" id="PTHR21072:SF13">
    <property type="entry name" value="GPI TRANSAMIDASE COMPONENT PIG-S"/>
    <property type="match status" value="1"/>
</dbReference>
<reference evidence="12 13" key="1">
    <citation type="journal article" date="2018" name="IMA Fungus">
        <title>IMA Genome-F 9: Draft genome sequence of Annulohypoxylon stygium, Aspergillus mulundensis, Berkeleyomyces basicola (syn. Thielaviopsis basicola), Ceratocystis smalleyi, two Cercospora beticola strains, Coleophoma cylindrospora, Fusarium fracticaudum, Phialophora cf. hyalina, and Morchella septimelata.</title>
        <authorList>
            <person name="Wingfield B.D."/>
            <person name="Bills G.F."/>
            <person name="Dong Y."/>
            <person name="Huang W."/>
            <person name="Nel W.J."/>
            <person name="Swalarsk-Parry B.S."/>
            <person name="Vaghefi N."/>
            <person name="Wilken P.M."/>
            <person name="An Z."/>
            <person name="de Beer Z.W."/>
            <person name="De Vos L."/>
            <person name="Chen L."/>
            <person name="Duong T.A."/>
            <person name="Gao Y."/>
            <person name="Hammerbacher A."/>
            <person name="Kikkert J.R."/>
            <person name="Li Y."/>
            <person name="Li H."/>
            <person name="Li K."/>
            <person name="Li Q."/>
            <person name="Liu X."/>
            <person name="Ma X."/>
            <person name="Naidoo K."/>
            <person name="Pethybridge S.J."/>
            <person name="Sun J."/>
            <person name="Steenkamp E.T."/>
            <person name="van der Nest M.A."/>
            <person name="van Wyk S."/>
            <person name="Wingfield M.J."/>
            <person name="Xiong C."/>
            <person name="Yue Q."/>
            <person name="Zhang X."/>
        </authorList>
    </citation>
    <scope>NUCLEOTIDE SEQUENCE [LARGE SCALE GENOMIC DNA]</scope>
    <source>
        <strain evidence="12 13">DSM 5745</strain>
    </source>
</reference>
<dbReference type="RefSeq" id="XP_026600918.1">
    <property type="nucleotide sequence ID" value="XM_026750905.1"/>
</dbReference>
<dbReference type="OrthoDB" id="28748at2759"/>
<dbReference type="Pfam" id="PF10510">
    <property type="entry name" value="PIG-S"/>
    <property type="match status" value="1"/>
</dbReference>
<evidence type="ECO:0000256" key="5">
    <source>
        <dbReference type="ARBA" id="ARBA00022692"/>
    </source>
</evidence>
<dbReference type="GeneID" id="38119259"/>
<comment type="pathway">
    <text evidence="2">Glycolipid biosynthesis; glycosylphosphatidylinositol-anchor biosynthesis.</text>
</comment>
<dbReference type="EMBL" id="PVWQ01000011">
    <property type="protein sequence ID" value="RDW69129.1"/>
    <property type="molecule type" value="Genomic_DNA"/>
</dbReference>
<dbReference type="PANTHER" id="PTHR21072">
    <property type="entry name" value="GPI TRANSAMIDASE COMPONENT PIG-S"/>
    <property type="match status" value="1"/>
</dbReference>
<evidence type="ECO:0000256" key="9">
    <source>
        <dbReference type="ARBA" id="ARBA00023180"/>
    </source>
</evidence>
<evidence type="ECO:0008006" key="14">
    <source>
        <dbReference type="Google" id="ProtNLM"/>
    </source>
</evidence>
<evidence type="ECO:0000313" key="12">
    <source>
        <dbReference type="EMBL" id="RDW69129.1"/>
    </source>
</evidence>
<keyword evidence="4" id="KW-0337">GPI-anchor biosynthesis</keyword>
<evidence type="ECO:0000256" key="2">
    <source>
        <dbReference type="ARBA" id="ARBA00004687"/>
    </source>
</evidence>
<protein>
    <recommendedName>
        <fullName evidence="14">GPI transamidase component PIG-S</fullName>
    </recommendedName>
</protein>
<proteinExistence type="inferred from homology"/>
<dbReference type="UniPathway" id="UPA00196"/>
<accession>A0A3D8R525</accession>
<keyword evidence="9" id="KW-0325">Glycoprotein</keyword>
<feature type="transmembrane region" description="Helical" evidence="11">
    <location>
        <begin position="526"/>
        <end position="545"/>
    </location>
</feature>
<organism evidence="12 13">
    <name type="scientific">Aspergillus mulundensis</name>
    <dbReference type="NCBI Taxonomy" id="1810919"/>
    <lineage>
        <taxon>Eukaryota</taxon>
        <taxon>Fungi</taxon>
        <taxon>Dikarya</taxon>
        <taxon>Ascomycota</taxon>
        <taxon>Pezizomycotina</taxon>
        <taxon>Eurotiomycetes</taxon>
        <taxon>Eurotiomycetidae</taxon>
        <taxon>Eurotiales</taxon>
        <taxon>Aspergillaceae</taxon>
        <taxon>Aspergillus</taxon>
        <taxon>Aspergillus subgen. Nidulantes</taxon>
    </lineage>
</organism>
<evidence type="ECO:0000256" key="11">
    <source>
        <dbReference type="SAM" id="Phobius"/>
    </source>
</evidence>